<keyword evidence="5" id="KW-0227">DNA damage</keyword>
<keyword evidence="13" id="KW-0326">Glycosidase</keyword>
<keyword evidence="10" id="KW-0234">DNA repair</keyword>
<dbReference type="InterPro" id="IPR010663">
    <property type="entry name" value="Znf_FPG/IleRS"/>
</dbReference>
<dbReference type="GO" id="GO:0003684">
    <property type="term" value="F:damaged DNA binding"/>
    <property type="evidence" value="ECO:0007669"/>
    <property type="project" value="InterPro"/>
</dbReference>
<evidence type="ECO:0000256" key="2">
    <source>
        <dbReference type="ARBA" id="ARBA00009409"/>
    </source>
</evidence>
<evidence type="ECO:0000256" key="11">
    <source>
        <dbReference type="ARBA" id="ARBA00023239"/>
    </source>
</evidence>
<evidence type="ECO:0000256" key="8">
    <source>
        <dbReference type="ARBA" id="ARBA00022833"/>
    </source>
</evidence>
<dbReference type="CDD" id="cd08970">
    <property type="entry name" value="AcNei1_N"/>
    <property type="match status" value="1"/>
</dbReference>
<dbReference type="InterPro" id="IPR010979">
    <property type="entry name" value="Ribosomal_uS13-like_H2TH"/>
</dbReference>
<feature type="region of interest" description="Disordered" evidence="16">
    <location>
        <begin position="272"/>
        <end position="302"/>
    </location>
</feature>
<comment type="cofactor">
    <cofactor evidence="1">
        <name>Zn(2+)</name>
        <dbReference type="ChEBI" id="CHEBI:29105"/>
    </cofactor>
</comment>
<dbReference type="SUPFAM" id="SSF81624">
    <property type="entry name" value="N-terminal domain of MutM-like DNA repair proteins"/>
    <property type="match status" value="1"/>
</dbReference>
<reference evidence="18 19" key="1">
    <citation type="submission" date="2019-06" db="EMBL/GenBank/DDBJ databases">
        <title>Sequencing the genomes of 1000 actinobacteria strains.</title>
        <authorList>
            <person name="Klenk H.-P."/>
        </authorList>
    </citation>
    <scope>NUCLEOTIDE SEQUENCE [LARGE SCALE GENOMIC DNA]</scope>
    <source>
        <strain evidence="18 19">DSM 24683</strain>
    </source>
</reference>
<protein>
    <recommendedName>
        <fullName evidence="3">DNA-(apurinic or apyrimidinic site) lyase</fullName>
        <ecNumber evidence="3">4.2.99.18</ecNumber>
    </recommendedName>
</protein>
<dbReference type="Pfam" id="PF01149">
    <property type="entry name" value="Fapy_DNA_glyco"/>
    <property type="match status" value="1"/>
</dbReference>
<evidence type="ECO:0000256" key="15">
    <source>
        <dbReference type="PROSITE-ProRule" id="PRU00391"/>
    </source>
</evidence>
<name>A0A561BVA0_9ACTN</name>
<comment type="catalytic activity">
    <reaction evidence="14">
        <text>2'-deoxyribonucleotide-(2'-deoxyribose 5'-phosphate)-2'-deoxyribonucleotide-DNA = a 3'-end 2'-deoxyribonucleotide-(2,3-dehydro-2,3-deoxyribose 5'-phosphate)-DNA + a 5'-end 5'-phospho-2'-deoxyribonucleoside-DNA + H(+)</text>
        <dbReference type="Rhea" id="RHEA:66592"/>
        <dbReference type="Rhea" id="RHEA-COMP:13180"/>
        <dbReference type="Rhea" id="RHEA-COMP:16897"/>
        <dbReference type="Rhea" id="RHEA-COMP:17067"/>
        <dbReference type="ChEBI" id="CHEBI:15378"/>
        <dbReference type="ChEBI" id="CHEBI:136412"/>
        <dbReference type="ChEBI" id="CHEBI:157695"/>
        <dbReference type="ChEBI" id="CHEBI:167181"/>
        <dbReference type="EC" id="4.2.99.18"/>
    </reaction>
</comment>
<dbReference type="GO" id="GO:0003690">
    <property type="term" value="F:double-stranded DNA binding"/>
    <property type="evidence" value="ECO:0007669"/>
    <property type="project" value="UniProtKB-ARBA"/>
</dbReference>
<keyword evidence="6 15" id="KW-0863">Zinc-finger</keyword>
<evidence type="ECO:0000256" key="1">
    <source>
        <dbReference type="ARBA" id="ARBA00001947"/>
    </source>
</evidence>
<keyword evidence="19" id="KW-1185">Reference proteome</keyword>
<dbReference type="InterPro" id="IPR012319">
    <property type="entry name" value="FPG_cat"/>
</dbReference>
<keyword evidence="9" id="KW-0238">DNA-binding</keyword>
<dbReference type="GO" id="GO:0006284">
    <property type="term" value="P:base-excision repair"/>
    <property type="evidence" value="ECO:0007669"/>
    <property type="project" value="InterPro"/>
</dbReference>
<dbReference type="GO" id="GO:0140078">
    <property type="term" value="F:class I DNA-(apurinic or apyrimidinic site) endonuclease activity"/>
    <property type="evidence" value="ECO:0007669"/>
    <property type="project" value="UniProtKB-EC"/>
</dbReference>
<evidence type="ECO:0000256" key="10">
    <source>
        <dbReference type="ARBA" id="ARBA00023204"/>
    </source>
</evidence>
<evidence type="ECO:0000256" key="13">
    <source>
        <dbReference type="ARBA" id="ARBA00023295"/>
    </source>
</evidence>
<evidence type="ECO:0000256" key="9">
    <source>
        <dbReference type="ARBA" id="ARBA00023125"/>
    </source>
</evidence>
<dbReference type="Pfam" id="PF06831">
    <property type="entry name" value="H2TH"/>
    <property type="match status" value="1"/>
</dbReference>
<dbReference type="SMART" id="SM01232">
    <property type="entry name" value="H2TH"/>
    <property type="match status" value="1"/>
</dbReference>
<evidence type="ECO:0000256" key="5">
    <source>
        <dbReference type="ARBA" id="ARBA00022763"/>
    </source>
</evidence>
<evidence type="ECO:0000313" key="18">
    <source>
        <dbReference type="EMBL" id="TWD82733.1"/>
    </source>
</evidence>
<dbReference type="EC" id="4.2.99.18" evidence="3"/>
<dbReference type="InterPro" id="IPR035937">
    <property type="entry name" value="FPG_N"/>
</dbReference>
<evidence type="ECO:0000256" key="7">
    <source>
        <dbReference type="ARBA" id="ARBA00022801"/>
    </source>
</evidence>
<keyword evidence="18" id="KW-0255">Endonuclease</keyword>
<comment type="similarity">
    <text evidence="2">Belongs to the FPG family.</text>
</comment>
<keyword evidence="12" id="KW-0511">Multifunctional enzyme</keyword>
<evidence type="ECO:0000256" key="14">
    <source>
        <dbReference type="ARBA" id="ARBA00044632"/>
    </source>
</evidence>
<comment type="caution">
    <text evidence="18">The sequence shown here is derived from an EMBL/GenBank/DDBJ whole genome shotgun (WGS) entry which is preliminary data.</text>
</comment>
<dbReference type="PANTHER" id="PTHR42697:SF3">
    <property type="entry name" value="ENDONUCLEASE 8 1"/>
    <property type="match status" value="1"/>
</dbReference>
<dbReference type="SUPFAM" id="SSF46946">
    <property type="entry name" value="S13-like H2TH domain"/>
    <property type="match status" value="1"/>
</dbReference>
<dbReference type="AlphaFoldDB" id="A0A561BVA0"/>
<keyword evidence="4" id="KW-0479">Metal-binding</keyword>
<dbReference type="Gene3D" id="1.10.8.50">
    <property type="match status" value="1"/>
</dbReference>
<dbReference type="EMBL" id="VIVK01000001">
    <property type="protein sequence ID" value="TWD82733.1"/>
    <property type="molecule type" value="Genomic_DNA"/>
</dbReference>
<gene>
    <name evidence="18" type="ORF">FB561_3873</name>
</gene>
<sequence length="302" mass="33668">MPEGHTLHRLANDVWDTFGGRVVRASSPQGRFLDGAALLDGRVLRQTEAHGKHFLAEFEGAGWLHIHLGLIGKVDFGTAPIPEPVGQVRLRLQNDAAYADLRGATVCEVLTDGEREALIARLGPDPLRDDADPDLAWKRIQRSKLPIGQLLMDQEVLSGVGNVYRAEVLFRAKLHPMTPGHLVRKREWQGMWTDLLDLMKYGVETGRIDTVTDDHTPEAMGRDPRRDDHGGEVYVYRRQGQRCHVCDSVIRTELLAGRNLFWCPKCQRTGLTRKPPAAKPVRKTAAGTGRRGGARRSSDKKS</sequence>
<feature type="region of interest" description="Disordered" evidence="16">
    <location>
        <begin position="211"/>
        <end position="230"/>
    </location>
</feature>
<dbReference type="Proteomes" id="UP000318380">
    <property type="component" value="Unassembled WGS sequence"/>
</dbReference>
<evidence type="ECO:0000256" key="16">
    <source>
        <dbReference type="SAM" id="MobiDB-lite"/>
    </source>
</evidence>
<dbReference type="SMART" id="SM00898">
    <property type="entry name" value="Fapy_DNA_glyco"/>
    <property type="match status" value="1"/>
</dbReference>
<keyword evidence="11" id="KW-0456">Lyase</keyword>
<dbReference type="PANTHER" id="PTHR42697">
    <property type="entry name" value="ENDONUCLEASE 8"/>
    <property type="match status" value="1"/>
</dbReference>
<feature type="domain" description="FPG-type" evidence="17">
    <location>
        <begin position="234"/>
        <end position="268"/>
    </location>
</feature>
<evidence type="ECO:0000256" key="12">
    <source>
        <dbReference type="ARBA" id="ARBA00023268"/>
    </source>
</evidence>
<dbReference type="Gene3D" id="3.20.190.10">
    <property type="entry name" value="MutM-like, N-terminal"/>
    <property type="match status" value="1"/>
</dbReference>
<dbReference type="GO" id="GO:0000703">
    <property type="term" value="F:oxidized pyrimidine nucleobase lesion DNA N-glycosylase activity"/>
    <property type="evidence" value="ECO:0007669"/>
    <property type="project" value="TreeGrafter"/>
</dbReference>
<evidence type="ECO:0000313" key="19">
    <source>
        <dbReference type="Proteomes" id="UP000318380"/>
    </source>
</evidence>
<evidence type="ECO:0000256" key="4">
    <source>
        <dbReference type="ARBA" id="ARBA00022723"/>
    </source>
</evidence>
<dbReference type="RefSeq" id="WP_238334907.1">
    <property type="nucleotide sequence ID" value="NZ_VIVK01000001.1"/>
</dbReference>
<evidence type="ECO:0000256" key="3">
    <source>
        <dbReference type="ARBA" id="ARBA00012720"/>
    </source>
</evidence>
<dbReference type="Pfam" id="PF06827">
    <property type="entry name" value="zf-FPG_IleRS"/>
    <property type="match status" value="1"/>
</dbReference>
<accession>A0A561BVA0</accession>
<dbReference type="GO" id="GO:0008534">
    <property type="term" value="F:oxidized purine nucleobase lesion DNA N-glycosylase activity"/>
    <property type="evidence" value="ECO:0007669"/>
    <property type="project" value="UniProtKB-ARBA"/>
</dbReference>
<dbReference type="InterPro" id="IPR000214">
    <property type="entry name" value="Znf_DNA_glyclase/AP_lyase"/>
</dbReference>
<keyword evidence="8" id="KW-0862">Zinc</keyword>
<keyword evidence="7" id="KW-0378">Hydrolase</keyword>
<dbReference type="InterPro" id="IPR015886">
    <property type="entry name" value="H2TH_FPG"/>
</dbReference>
<dbReference type="GO" id="GO:0008270">
    <property type="term" value="F:zinc ion binding"/>
    <property type="evidence" value="ECO:0007669"/>
    <property type="project" value="UniProtKB-KW"/>
</dbReference>
<dbReference type="SUPFAM" id="SSF57716">
    <property type="entry name" value="Glucocorticoid receptor-like (DNA-binding domain)"/>
    <property type="match status" value="1"/>
</dbReference>
<keyword evidence="18" id="KW-0540">Nuclease</keyword>
<dbReference type="FunFam" id="1.10.8.50:FF:000003">
    <property type="entry name" value="Formamidopyrimidine-DNA glycosylase"/>
    <property type="match status" value="1"/>
</dbReference>
<evidence type="ECO:0000259" key="17">
    <source>
        <dbReference type="PROSITE" id="PS51066"/>
    </source>
</evidence>
<organism evidence="18 19">
    <name type="scientific">Kribbella amoyensis</name>
    <dbReference type="NCBI Taxonomy" id="996641"/>
    <lineage>
        <taxon>Bacteria</taxon>
        <taxon>Bacillati</taxon>
        <taxon>Actinomycetota</taxon>
        <taxon>Actinomycetes</taxon>
        <taxon>Propionibacteriales</taxon>
        <taxon>Kribbellaceae</taxon>
        <taxon>Kribbella</taxon>
    </lineage>
</organism>
<evidence type="ECO:0000256" key="6">
    <source>
        <dbReference type="ARBA" id="ARBA00022771"/>
    </source>
</evidence>
<dbReference type="GO" id="GO:0006979">
    <property type="term" value="P:response to oxidative stress"/>
    <property type="evidence" value="ECO:0007669"/>
    <property type="project" value="UniProtKB-ARBA"/>
</dbReference>
<dbReference type="PROSITE" id="PS51066">
    <property type="entry name" value="ZF_FPG_2"/>
    <property type="match status" value="1"/>
</dbReference>
<proteinExistence type="inferred from homology"/>